<proteinExistence type="predicted"/>
<dbReference type="InterPro" id="IPR023393">
    <property type="entry name" value="START-like_dom_sf"/>
</dbReference>
<dbReference type="InterPro" id="IPR051213">
    <property type="entry name" value="START_lipid_transfer"/>
</dbReference>
<dbReference type="PROSITE" id="PS50848">
    <property type="entry name" value="START"/>
    <property type="match status" value="1"/>
</dbReference>
<keyword evidence="2" id="KW-1185">Reference proteome</keyword>
<dbReference type="SMART" id="SM00234">
    <property type="entry name" value="START"/>
    <property type="match status" value="1"/>
</dbReference>
<dbReference type="Gene3D" id="3.30.530.20">
    <property type="match status" value="1"/>
</dbReference>
<dbReference type="GO" id="GO:0005737">
    <property type="term" value="C:cytoplasm"/>
    <property type="evidence" value="ECO:0007669"/>
    <property type="project" value="UniProtKB-ARBA"/>
</dbReference>
<gene>
    <name evidence="1" type="ORF">MgSA37_01688</name>
</gene>
<evidence type="ECO:0000313" key="2">
    <source>
        <dbReference type="Proteomes" id="UP000218263"/>
    </source>
</evidence>
<dbReference type="InterPro" id="IPR002913">
    <property type="entry name" value="START_lipid-bd_dom"/>
</dbReference>
<dbReference type="PANTHER" id="PTHR19308:SF14">
    <property type="entry name" value="START DOMAIN-CONTAINING PROTEIN"/>
    <property type="match status" value="1"/>
</dbReference>
<dbReference type="Pfam" id="PF01852">
    <property type="entry name" value="START"/>
    <property type="match status" value="1"/>
</dbReference>
<dbReference type="KEGG" id="mgot:MgSA37_01688"/>
<evidence type="ECO:0000313" key="1">
    <source>
        <dbReference type="EMBL" id="BAU53519.1"/>
    </source>
</evidence>
<sequence>MYADKFTYPVLKVIIASLLLIFNINPLFAQGDWQLRSDKEGIRIYTSAVPDSKVKAIKVDAEFNADASQLVALIMDVNSSPAWVYHTKSAAIIKQVSPSELYYYSEVNLPWPATNRDFVAHLTVNQNPDTRVITIDGPAVSGMVPVKQGIVRIEHSVGKWVITPAGPDKIKVEYTIHVDPAGSLPSWLVNMFATEGPIKIFKGIRSQLQKTVYRNTQLAFVVN</sequence>
<dbReference type="RefSeq" id="WP_096351115.1">
    <property type="nucleotide sequence ID" value="NZ_AP017313.1"/>
</dbReference>
<dbReference type="PIRSF" id="PIRSF039033">
    <property type="entry name" value="START_dom"/>
    <property type="match status" value="1"/>
</dbReference>
<protein>
    <submittedName>
        <fullName evidence="1">START domain protein</fullName>
    </submittedName>
</protein>
<dbReference type="CDD" id="cd08876">
    <property type="entry name" value="START_1"/>
    <property type="match status" value="1"/>
</dbReference>
<dbReference type="EMBL" id="AP017313">
    <property type="protein sequence ID" value="BAU53519.1"/>
    <property type="molecule type" value="Genomic_DNA"/>
</dbReference>
<dbReference type="OrthoDB" id="5734556at2"/>
<name>A0A0X8X0D9_9SPHI</name>
<dbReference type="InterPro" id="IPR028347">
    <property type="entry name" value="START_dom_prot"/>
</dbReference>
<dbReference type="AlphaFoldDB" id="A0A0X8X0D9"/>
<organism evidence="1 2">
    <name type="scientific">Mucilaginibacter gotjawali</name>
    <dbReference type="NCBI Taxonomy" id="1550579"/>
    <lineage>
        <taxon>Bacteria</taxon>
        <taxon>Pseudomonadati</taxon>
        <taxon>Bacteroidota</taxon>
        <taxon>Sphingobacteriia</taxon>
        <taxon>Sphingobacteriales</taxon>
        <taxon>Sphingobacteriaceae</taxon>
        <taxon>Mucilaginibacter</taxon>
    </lineage>
</organism>
<dbReference type="SUPFAM" id="SSF55961">
    <property type="entry name" value="Bet v1-like"/>
    <property type="match status" value="1"/>
</dbReference>
<reference evidence="1 2" key="1">
    <citation type="submission" date="2015-12" db="EMBL/GenBank/DDBJ databases">
        <title>Genome sequence of Mucilaginibacter gotjawali.</title>
        <authorList>
            <person name="Lee J.S."/>
            <person name="Lee K.C."/>
            <person name="Kim K.K."/>
            <person name="Lee B.W."/>
        </authorList>
    </citation>
    <scope>NUCLEOTIDE SEQUENCE [LARGE SCALE GENOMIC DNA]</scope>
    <source>
        <strain evidence="1 2">SA3-7</strain>
    </source>
</reference>
<dbReference type="Proteomes" id="UP000218263">
    <property type="component" value="Chromosome"/>
</dbReference>
<accession>A0A0X8X0D9</accession>
<dbReference type="GO" id="GO:0008289">
    <property type="term" value="F:lipid binding"/>
    <property type="evidence" value="ECO:0007669"/>
    <property type="project" value="InterPro"/>
</dbReference>
<dbReference type="PANTHER" id="PTHR19308">
    <property type="entry name" value="PHOSPHATIDYLCHOLINE TRANSFER PROTEIN"/>
    <property type="match status" value="1"/>
</dbReference>